<organism evidence="1 2">
    <name type="scientific">Paraphaeosphaeria minitans</name>
    <dbReference type="NCBI Taxonomy" id="565426"/>
    <lineage>
        <taxon>Eukaryota</taxon>
        <taxon>Fungi</taxon>
        <taxon>Dikarya</taxon>
        <taxon>Ascomycota</taxon>
        <taxon>Pezizomycotina</taxon>
        <taxon>Dothideomycetes</taxon>
        <taxon>Pleosporomycetidae</taxon>
        <taxon>Pleosporales</taxon>
        <taxon>Massarineae</taxon>
        <taxon>Didymosphaeriaceae</taxon>
        <taxon>Paraphaeosphaeria</taxon>
    </lineage>
</organism>
<dbReference type="AlphaFoldDB" id="A0A9P6GKP3"/>
<protein>
    <submittedName>
        <fullName evidence="1">Uncharacterized protein</fullName>
    </submittedName>
</protein>
<accession>A0A9P6GKP3</accession>
<comment type="caution">
    <text evidence="1">The sequence shown here is derived from an EMBL/GenBank/DDBJ whole genome shotgun (WGS) entry which is preliminary data.</text>
</comment>
<dbReference type="Proteomes" id="UP000756921">
    <property type="component" value="Unassembled WGS sequence"/>
</dbReference>
<sequence>MQARATVRVWDSSPSFVVTRTPQQLEQRPKLRGYFQELQKAYKEGRKKEIPQNPFGDTLAPLNKPAASSKSCASTWDSRKMKDVRPAYKWEYINPEHGEVWRYAEATDHMTVWGVEQDGWSIGAQLSTLDFTHAQQEHSKNTAAAVRDPCSGPAMDVEGFRFHFAGSTLRSWTMIKAARELNFVRVTTA</sequence>
<dbReference type="EMBL" id="WJXW01000004">
    <property type="protein sequence ID" value="KAF9736966.1"/>
    <property type="molecule type" value="Genomic_DNA"/>
</dbReference>
<evidence type="ECO:0000313" key="1">
    <source>
        <dbReference type="EMBL" id="KAF9736966.1"/>
    </source>
</evidence>
<reference evidence="1" key="1">
    <citation type="journal article" date="2020" name="Mol. Plant Microbe Interact.">
        <title>Genome Sequence of the Biocontrol Agent Coniothyrium minitans strain Conio (IMI 134523).</title>
        <authorList>
            <person name="Patel D."/>
            <person name="Shittu T.A."/>
            <person name="Baroncelli R."/>
            <person name="Muthumeenakshi S."/>
            <person name="Osborne T.H."/>
            <person name="Janganan T.K."/>
            <person name="Sreenivasaprasad S."/>
        </authorList>
    </citation>
    <scope>NUCLEOTIDE SEQUENCE</scope>
    <source>
        <strain evidence="1">Conio</strain>
    </source>
</reference>
<name>A0A9P6GKP3_9PLEO</name>
<gene>
    <name evidence="1" type="ORF">PMIN01_04745</name>
</gene>
<keyword evidence="2" id="KW-1185">Reference proteome</keyword>
<proteinExistence type="predicted"/>
<evidence type="ECO:0000313" key="2">
    <source>
        <dbReference type="Proteomes" id="UP000756921"/>
    </source>
</evidence>